<keyword evidence="1" id="KW-0813">Transport</keyword>
<evidence type="ECO:0000313" key="9">
    <source>
        <dbReference type="Proteomes" id="UP000183995"/>
    </source>
</evidence>
<dbReference type="InterPro" id="IPR017896">
    <property type="entry name" value="4Fe4S_Fe-S-bd"/>
</dbReference>
<dbReference type="SUPFAM" id="SSF54862">
    <property type="entry name" value="4Fe-4S ferredoxins"/>
    <property type="match status" value="1"/>
</dbReference>
<gene>
    <name evidence="8" type="ORF">SAMN02745823_01584</name>
</gene>
<evidence type="ECO:0000259" key="7">
    <source>
        <dbReference type="PROSITE" id="PS51379"/>
    </source>
</evidence>
<dbReference type="EMBL" id="FQXV01000004">
    <property type="protein sequence ID" value="SHH94523.1"/>
    <property type="molecule type" value="Genomic_DNA"/>
</dbReference>
<dbReference type="Pfam" id="PF13247">
    <property type="entry name" value="Fer4_11"/>
    <property type="match status" value="1"/>
</dbReference>
<keyword evidence="2" id="KW-0004">4Fe-4S</keyword>
<dbReference type="PANTHER" id="PTHR42859:SF10">
    <property type="entry name" value="DIMETHYLSULFOXIDE REDUCTASE CHAIN B"/>
    <property type="match status" value="1"/>
</dbReference>
<dbReference type="Proteomes" id="UP000183995">
    <property type="component" value="Unassembled WGS sequence"/>
</dbReference>
<protein>
    <submittedName>
        <fullName evidence="8">Fe-S-cluster-containing hydrogenase component 2</fullName>
    </submittedName>
</protein>
<keyword evidence="3" id="KW-0479">Metal-binding</keyword>
<accession>A0A1M5X5P3</accession>
<dbReference type="Gene3D" id="3.30.70.20">
    <property type="match status" value="2"/>
</dbReference>
<sequence length="167" mass="18393">MEANGSRTYLNHVVQYSPEYSFCAGCTSCEVVCTLVHDGLVSPSHSRIFVDRDARTMVHTILSCQHCADHPCYDSCPKKGAAMKLDENGIVYIDESQCVGCGLCVKACVFTPPRINFVRSADKEKRKARKCDLCRTRPEGPACVEWCPVRCIGLSESSVAAPLQREA</sequence>
<dbReference type="GO" id="GO:0051539">
    <property type="term" value="F:4 iron, 4 sulfur cluster binding"/>
    <property type="evidence" value="ECO:0007669"/>
    <property type="project" value="UniProtKB-KW"/>
</dbReference>
<keyword evidence="6" id="KW-0411">Iron-sulfur</keyword>
<dbReference type="STRING" id="1123282.SAMN02745823_01584"/>
<name>A0A1M5X5P3_9FIRM</name>
<evidence type="ECO:0000256" key="5">
    <source>
        <dbReference type="ARBA" id="ARBA00023004"/>
    </source>
</evidence>
<keyword evidence="9" id="KW-1185">Reference proteome</keyword>
<evidence type="ECO:0000256" key="2">
    <source>
        <dbReference type="ARBA" id="ARBA00022485"/>
    </source>
</evidence>
<dbReference type="AlphaFoldDB" id="A0A1M5X5P3"/>
<dbReference type="PANTHER" id="PTHR42859">
    <property type="entry name" value="OXIDOREDUCTASE"/>
    <property type="match status" value="1"/>
</dbReference>
<evidence type="ECO:0000256" key="3">
    <source>
        <dbReference type="ARBA" id="ARBA00022723"/>
    </source>
</evidence>
<proteinExistence type="predicted"/>
<evidence type="ECO:0000256" key="4">
    <source>
        <dbReference type="ARBA" id="ARBA00022982"/>
    </source>
</evidence>
<evidence type="ECO:0000313" key="8">
    <source>
        <dbReference type="EMBL" id="SHH94523.1"/>
    </source>
</evidence>
<dbReference type="OrthoDB" id="9810688at2"/>
<keyword evidence="4" id="KW-0249">Electron transport</keyword>
<evidence type="ECO:0000256" key="6">
    <source>
        <dbReference type="ARBA" id="ARBA00023014"/>
    </source>
</evidence>
<dbReference type="InterPro" id="IPR050294">
    <property type="entry name" value="RnfB_subfamily"/>
</dbReference>
<dbReference type="GO" id="GO:0046872">
    <property type="term" value="F:metal ion binding"/>
    <property type="evidence" value="ECO:0007669"/>
    <property type="project" value="UniProtKB-KW"/>
</dbReference>
<dbReference type="PROSITE" id="PS51379">
    <property type="entry name" value="4FE4S_FER_2"/>
    <property type="match status" value="1"/>
</dbReference>
<dbReference type="RefSeq" id="WP_073077449.1">
    <property type="nucleotide sequence ID" value="NZ_FQXV01000004.1"/>
</dbReference>
<organism evidence="8 9">
    <name type="scientific">Sporobacter termitidis DSM 10068</name>
    <dbReference type="NCBI Taxonomy" id="1123282"/>
    <lineage>
        <taxon>Bacteria</taxon>
        <taxon>Bacillati</taxon>
        <taxon>Bacillota</taxon>
        <taxon>Clostridia</taxon>
        <taxon>Eubacteriales</taxon>
        <taxon>Oscillospiraceae</taxon>
        <taxon>Sporobacter</taxon>
    </lineage>
</organism>
<reference evidence="8 9" key="1">
    <citation type="submission" date="2016-11" db="EMBL/GenBank/DDBJ databases">
        <authorList>
            <person name="Jaros S."/>
            <person name="Januszkiewicz K."/>
            <person name="Wedrychowicz H."/>
        </authorList>
    </citation>
    <scope>NUCLEOTIDE SEQUENCE [LARGE SCALE GENOMIC DNA]</scope>
    <source>
        <strain evidence="8 9">DSM 10068</strain>
    </source>
</reference>
<keyword evidence="5" id="KW-0408">Iron</keyword>
<feature type="domain" description="4Fe-4S ferredoxin-type" evidence="7">
    <location>
        <begin position="89"/>
        <end position="118"/>
    </location>
</feature>
<evidence type="ECO:0000256" key="1">
    <source>
        <dbReference type="ARBA" id="ARBA00022448"/>
    </source>
</evidence>